<evidence type="ECO:0000256" key="2">
    <source>
        <dbReference type="SAM" id="SignalP"/>
    </source>
</evidence>
<feature type="chain" id="PRO_5043623822" evidence="2">
    <location>
        <begin position="27"/>
        <end position="147"/>
    </location>
</feature>
<evidence type="ECO:0000313" key="4">
    <source>
        <dbReference type="Proteomes" id="UP001472866"/>
    </source>
</evidence>
<evidence type="ECO:0000313" key="3">
    <source>
        <dbReference type="EMBL" id="WZN66385.1"/>
    </source>
</evidence>
<dbReference type="Proteomes" id="UP001472866">
    <property type="component" value="Chromosome 15"/>
</dbReference>
<feature type="region of interest" description="Disordered" evidence="1">
    <location>
        <begin position="70"/>
        <end position="102"/>
    </location>
</feature>
<protein>
    <submittedName>
        <fullName evidence="3">Uncharacterized protein</fullName>
    </submittedName>
</protein>
<gene>
    <name evidence="3" type="ORF">HKI87_15g79500</name>
</gene>
<name>A0AAX4PJ85_9CHLO</name>
<evidence type="ECO:0000256" key="1">
    <source>
        <dbReference type="SAM" id="MobiDB-lite"/>
    </source>
</evidence>
<accession>A0AAX4PJ85</accession>
<dbReference type="AlphaFoldDB" id="A0AAX4PJ85"/>
<sequence length="147" mass="15636">MGFRLRRGLVAFVLGLLVAAPGLVMAGDCDLCGMNERGDCVHASDLGQNDPSKDLKCAICHHVGKCKHNLRGRAKSSPSPPSSSPPPPPPLAVTKQKREGLAATGRRRLTQYDFVTDVSGMRLNGPALVYHFAQGDAVPFFQDATGP</sequence>
<organism evidence="3 4">
    <name type="scientific">Chloropicon roscoffensis</name>
    <dbReference type="NCBI Taxonomy" id="1461544"/>
    <lineage>
        <taxon>Eukaryota</taxon>
        <taxon>Viridiplantae</taxon>
        <taxon>Chlorophyta</taxon>
        <taxon>Chloropicophyceae</taxon>
        <taxon>Chloropicales</taxon>
        <taxon>Chloropicaceae</taxon>
        <taxon>Chloropicon</taxon>
    </lineage>
</organism>
<keyword evidence="2" id="KW-0732">Signal</keyword>
<feature type="compositionally biased region" description="Pro residues" evidence="1">
    <location>
        <begin position="78"/>
        <end position="91"/>
    </location>
</feature>
<dbReference type="EMBL" id="CP151515">
    <property type="protein sequence ID" value="WZN66385.1"/>
    <property type="molecule type" value="Genomic_DNA"/>
</dbReference>
<reference evidence="3 4" key="1">
    <citation type="submission" date="2024-03" db="EMBL/GenBank/DDBJ databases">
        <title>Complete genome sequence of the green alga Chloropicon roscoffensis RCC1871.</title>
        <authorList>
            <person name="Lemieux C."/>
            <person name="Pombert J.-F."/>
            <person name="Otis C."/>
            <person name="Turmel M."/>
        </authorList>
    </citation>
    <scope>NUCLEOTIDE SEQUENCE [LARGE SCALE GENOMIC DNA]</scope>
    <source>
        <strain evidence="3 4">RCC1871</strain>
    </source>
</reference>
<keyword evidence="4" id="KW-1185">Reference proteome</keyword>
<feature type="signal peptide" evidence="2">
    <location>
        <begin position="1"/>
        <end position="26"/>
    </location>
</feature>
<proteinExistence type="predicted"/>